<keyword evidence="3" id="KW-1185">Reference proteome</keyword>
<dbReference type="EMBL" id="JXCE01000930">
    <property type="protein sequence ID" value="KPA35724.1"/>
    <property type="molecule type" value="Genomic_DNA"/>
</dbReference>
<organism evidence="2 3">
    <name type="scientific">Fusarium langsethiae</name>
    <dbReference type="NCBI Taxonomy" id="179993"/>
    <lineage>
        <taxon>Eukaryota</taxon>
        <taxon>Fungi</taxon>
        <taxon>Dikarya</taxon>
        <taxon>Ascomycota</taxon>
        <taxon>Pezizomycotina</taxon>
        <taxon>Sordariomycetes</taxon>
        <taxon>Hypocreomycetidae</taxon>
        <taxon>Hypocreales</taxon>
        <taxon>Nectriaceae</taxon>
        <taxon>Fusarium</taxon>
    </lineage>
</organism>
<accession>A0A0N0V4N4</accession>
<sequence>MTSNSTPLKMPSPKQSDPKDDKNTKSSVEKFNRVGYFFEPIAEIGDKVAKLYQEGRAGQVDHHFFKDDLLSNESARDLLACYPKVTKFKHLWGTVQDFYCWDNPSTVKPGMVIYLLEPPSKFVCLEDSHRREFDTMCDDDHAFHLSREDADRFSRKEFDSARGGVLFVDPVLGHRLEGGRAIVFGTKK</sequence>
<feature type="compositionally biased region" description="Basic and acidic residues" evidence="1">
    <location>
        <begin position="16"/>
        <end position="26"/>
    </location>
</feature>
<reference evidence="2 3" key="1">
    <citation type="submission" date="2015-04" db="EMBL/GenBank/DDBJ databases">
        <title>The draft genome sequence of Fusarium langsethiae, a T-2/HT-2 mycotoxin producer.</title>
        <authorList>
            <person name="Lysoe E."/>
            <person name="Divon H.H."/>
            <person name="Terzi V."/>
            <person name="Orru L."/>
            <person name="Lamontanara A."/>
            <person name="Kolseth A.-K."/>
            <person name="Frandsen R.J."/>
            <person name="Nielsen K."/>
            <person name="Thrane U."/>
        </authorList>
    </citation>
    <scope>NUCLEOTIDE SEQUENCE [LARGE SCALE GENOMIC DNA]</scope>
    <source>
        <strain evidence="2 3">Fl201059</strain>
    </source>
</reference>
<dbReference type="AlphaFoldDB" id="A0A0N0V4N4"/>
<evidence type="ECO:0000313" key="3">
    <source>
        <dbReference type="Proteomes" id="UP000037904"/>
    </source>
</evidence>
<feature type="region of interest" description="Disordered" evidence="1">
    <location>
        <begin position="1"/>
        <end position="26"/>
    </location>
</feature>
<protein>
    <submittedName>
        <fullName evidence="2">Uncharacterized protein</fullName>
    </submittedName>
</protein>
<gene>
    <name evidence="2" type="ORF">FLAG1_11558</name>
</gene>
<evidence type="ECO:0000313" key="2">
    <source>
        <dbReference type="EMBL" id="KPA35724.1"/>
    </source>
</evidence>
<name>A0A0N0V4N4_FUSLA</name>
<proteinExistence type="predicted"/>
<evidence type="ECO:0000256" key="1">
    <source>
        <dbReference type="SAM" id="MobiDB-lite"/>
    </source>
</evidence>
<comment type="caution">
    <text evidence="2">The sequence shown here is derived from an EMBL/GenBank/DDBJ whole genome shotgun (WGS) entry which is preliminary data.</text>
</comment>
<dbReference type="OrthoDB" id="5068804at2759"/>
<dbReference type="Proteomes" id="UP000037904">
    <property type="component" value="Unassembled WGS sequence"/>
</dbReference>